<reference evidence="1 2" key="1">
    <citation type="submission" date="2019-11" db="EMBL/GenBank/DDBJ databases">
        <title>Streptococcus uberis isolated from clinical mastitis cases on a southeastern Queensland dairy.</title>
        <authorList>
            <person name="Workentine M.L."/>
            <person name="Price R."/>
            <person name="Olchowy T."/>
        </authorList>
    </citation>
    <scope>NUCLEOTIDE SEQUENCE [LARGE SCALE GENOMIC DNA]</scope>
    <source>
        <strain evidence="1 2">OLC4459-A17</strain>
    </source>
</reference>
<evidence type="ECO:0000313" key="1">
    <source>
        <dbReference type="EMBL" id="MTD01132.1"/>
    </source>
</evidence>
<dbReference type="Pfam" id="PF09966">
    <property type="entry name" value="DUF2200"/>
    <property type="match status" value="1"/>
</dbReference>
<evidence type="ECO:0000313" key="2">
    <source>
        <dbReference type="Proteomes" id="UP000483839"/>
    </source>
</evidence>
<proteinExistence type="predicted"/>
<comment type="caution">
    <text evidence="1">The sequence shown here is derived from an EMBL/GenBank/DDBJ whole genome shotgun (WGS) entry which is preliminary data.</text>
</comment>
<protein>
    <submittedName>
        <fullName evidence="1">DUF2200 family protein</fullName>
    </submittedName>
</protein>
<dbReference type="EMBL" id="WLXI01000016">
    <property type="protein sequence ID" value="MTD01132.1"/>
    <property type="molecule type" value="Genomic_DNA"/>
</dbReference>
<sequence>MSHKVFQMAFASIYQALVAKVERKGGQAEDVDALISWLMGYSAERLVALKSSQITYGDFIDQAPHFNPDRQNITGKICGVQIEAIEDDRMQKLRQLDKLVDWLAKGKSPQEVIAKYTK</sequence>
<gene>
    <name evidence="1" type="ORF">GKS16_02390</name>
</gene>
<dbReference type="InterPro" id="IPR014580">
    <property type="entry name" value="UCP033199"/>
</dbReference>
<name>A0A6L6G6W1_STRUB</name>
<accession>A0A6L6G6W1</accession>
<dbReference type="InterPro" id="IPR023204">
    <property type="entry name" value="SP1917_dom_sf"/>
</dbReference>
<organism evidence="1 2">
    <name type="scientific">Streptococcus uberis</name>
    <dbReference type="NCBI Taxonomy" id="1349"/>
    <lineage>
        <taxon>Bacteria</taxon>
        <taxon>Bacillati</taxon>
        <taxon>Bacillota</taxon>
        <taxon>Bacilli</taxon>
        <taxon>Lactobacillales</taxon>
        <taxon>Streptococcaceae</taxon>
        <taxon>Streptococcus</taxon>
    </lineage>
</organism>
<dbReference type="Gene3D" id="1.10.8.290">
    <property type="entry name" value="uncharacterized protein sp1917 domain"/>
    <property type="match status" value="1"/>
</dbReference>
<dbReference type="RefSeq" id="WP_046388468.1">
    <property type="nucleotide sequence ID" value="NZ_BAABQC010000004.1"/>
</dbReference>
<dbReference type="Proteomes" id="UP000483839">
    <property type="component" value="Unassembled WGS sequence"/>
</dbReference>
<dbReference type="AlphaFoldDB" id="A0A6L6G6W1"/>